<dbReference type="PROSITE" id="PS50115">
    <property type="entry name" value="ARFGAP"/>
    <property type="match status" value="1"/>
</dbReference>
<dbReference type="SUPFAM" id="SSF46934">
    <property type="entry name" value="UBA-like"/>
    <property type="match status" value="1"/>
</dbReference>
<feature type="region of interest" description="Disordered" evidence="2">
    <location>
        <begin position="372"/>
        <end position="392"/>
    </location>
</feature>
<dbReference type="OrthoDB" id="10266696at2759"/>
<dbReference type="SMART" id="SM00105">
    <property type="entry name" value="ArfGap"/>
    <property type="match status" value="1"/>
</dbReference>
<dbReference type="HOGENOM" id="CLU_421007_0_0_1"/>
<evidence type="ECO:0000256" key="1">
    <source>
        <dbReference type="PROSITE-ProRule" id="PRU00288"/>
    </source>
</evidence>
<evidence type="ECO:0000313" key="6">
    <source>
        <dbReference type="Proteomes" id="UP000016088"/>
    </source>
</evidence>
<feature type="compositionally biased region" description="Low complexity" evidence="2">
    <location>
        <begin position="195"/>
        <end position="217"/>
    </location>
</feature>
<feature type="domain" description="UBA" evidence="3">
    <location>
        <begin position="150"/>
        <end position="192"/>
    </location>
</feature>
<organism evidence="5 6">
    <name type="scientific">Schizosaccharomyces octosporus (strain yFS286)</name>
    <name type="common">Fission yeast</name>
    <name type="synonym">Octosporomyces octosporus</name>
    <dbReference type="NCBI Taxonomy" id="483514"/>
    <lineage>
        <taxon>Eukaryota</taxon>
        <taxon>Fungi</taxon>
        <taxon>Dikarya</taxon>
        <taxon>Ascomycota</taxon>
        <taxon>Taphrinomycotina</taxon>
        <taxon>Schizosaccharomycetes</taxon>
        <taxon>Schizosaccharomycetales</taxon>
        <taxon>Schizosaccharomycetaceae</taxon>
        <taxon>Schizosaccharomyces</taxon>
    </lineage>
</organism>
<dbReference type="VEuPathDB" id="FungiDB:SOCG_00347"/>
<dbReference type="GO" id="GO:0005737">
    <property type="term" value="C:cytoplasm"/>
    <property type="evidence" value="ECO:0007669"/>
    <property type="project" value="TreeGrafter"/>
</dbReference>
<evidence type="ECO:0000313" key="5">
    <source>
        <dbReference type="EMBL" id="EPX72584.1"/>
    </source>
</evidence>
<dbReference type="PANTHER" id="PTHR45705">
    <property type="entry name" value="FI20236P1"/>
    <property type="match status" value="1"/>
</dbReference>
<dbReference type="InterPro" id="IPR038508">
    <property type="entry name" value="ArfGAP_dom_sf"/>
</dbReference>
<dbReference type="InterPro" id="IPR015940">
    <property type="entry name" value="UBA"/>
</dbReference>
<dbReference type="SUPFAM" id="SSF57863">
    <property type="entry name" value="ArfGap/RecO-like zinc finger"/>
    <property type="match status" value="1"/>
</dbReference>
<evidence type="ECO:0000256" key="2">
    <source>
        <dbReference type="SAM" id="MobiDB-lite"/>
    </source>
</evidence>
<reference evidence="5 6" key="1">
    <citation type="journal article" date="2011" name="Science">
        <title>Comparative functional genomics of the fission yeasts.</title>
        <authorList>
            <person name="Rhind N."/>
            <person name="Chen Z."/>
            <person name="Yassour M."/>
            <person name="Thompson D.A."/>
            <person name="Haas B.J."/>
            <person name="Habib N."/>
            <person name="Wapinski I."/>
            <person name="Roy S."/>
            <person name="Lin M.F."/>
            <person name="Heiman D.I."/>
            <person name="Young S.K."/>
            <person name="Furuya K."/>
            <person name="Guo Y."/>
            <person name="Pidoux A."/>
            <person name="Chen H.M."/>
            <person name="Robbertse B."/>
            <person name="Goldberg J.M."/>
            <person name="Aoki K."/>
            <person name="Bayne E.H."/>
            <person name="Berlin A.M."/>
            <person name="Desjardins C.A."/>
            <person name="Dobbs E."/>
            <person name="Dukaj L."/>
            <person name="Fan L."/>
            <person name="FitzGerald M.G."/>
            <person name="French C."/>
            <person name="Gujja S."/>
            <person name="Hansen K."/>
            <person name="Keifenheim D."/>
            <person name="Levin J.Z."/>
            <person name="Mosher R.A."/>
            <person name="Mueller C.A."/>
            <person name="Pfiffner J."/>
            <person name="Priest M."/>
            <person name="Russ C."/>
            <person name="Smialowska A."/>
            <person name="Swoboda P."/>
            <person name="Sykes S.M."/>
            <person name="Vaughn M."/>
            <person name="Vengrova S."/>
            <person name="Yoder R."/>
            <person name="Zeng Q."/>
            <person name="Allshire R."/>
            <person name="Baulcombe D."/>
            <person name="Birren B.W."/>
            <person name="Brown W."/>
            <person name="Ekwall K."/>
            <person name="Kellis M."/>
            <person name="Leatherwood J."/>
            <person name="Levin H."/>
            <person name="Margalit H."/>
            <person name="Martienssen R."/>
            <person name="Nieduszynski C.A."/>
            <person name="Spatafora J.W."/>
            <person name="Friedman N."/>
            <person name="Dalgaard J.Z."/>
            <person name="Baumann P."/>
            <person name="Niki H."/>
            <person name="Regev A."/>
            <person name="Nusbaum C."/>
        </authorList>
    </citation>
    <scope>NUCLEOTIDE SEQUENCE [LARGE SCALE GENOMIC DNA]</scope>
    <source>
        <strain evidence="6">yFS286</strain>
    </source>
</reference>
<feature type="region of interest" description="Disordered" evidence="2">
    <location>
        <begin position="123"/>
        <end position="150"/>
    </location>
</feature>
<feature type="region of interest" description="Disordered" evidence="2">
    <location>
        <begin position="193"/>
        <end position="258"/>
    </location>
</feature>
<dbReference type="GeneID" id="25029331"/>
<evidence type="ECO:0000259" key="3">
    <source>
        <dbReference type="PROSITE" id="PS50030"/>
    </source>
</evidence>
<gene>
    <name evidence="5" type="ORF">SOCG_00347</name>
</gene>
<dbReference type="CDD" id="cd08204">
    <property type="entry name" value="ArfGap"/>
    <property type="match status" value="1"/>
</dbReference>
<dbReference type="InterPro" id="IPR037278">
    <property type="entry name" value="ARFGAP/RecO"/>
</dbReference>
<dbReference type="GO" id="GO:0051523">
    <property type="term" value="P:cell growth mode switching, monopolar to bipolar"/>
    <property type="evidence" value="ECO:0007669"/>
    <property type="project" value="EnsemblFungi"/>
</dbReference>
<evidence type="ECO:0000259" key="4">
    <source>
        <dbReference type="PROSITE" id="PS50115"/>
    </source>
</evidence>
<dbReference type="EMBL" id="KE503207">
    <property type="protein sequence ID" value="EPX72584.1"/>
    <property type="molecule type" value="Genomic_DNA"/>
</dbReference>
<dbReference type="PANTHER" id="PTHR45705:SF12">
    <property type="entry name" value="UBA DOMAIN-CONTAINING PROTEIN 3"/>
    <property type="match status" value="1"/>
</dbReference>
<dbReference type="OMA" id="FEQMMAM"/>
<dbReference type="PROSITE" id="PS50030">
    <property type="entry name" value="UBA"/>
    <property type="match status" value="1"/>
</dbReference>
<dbReference type="Gene3D" id="1.10.220.150">
    <property type="entry name" value="Arf GTPase activating protein"/>
    <property type="match status" value="1"/>
</dbReference>
<feature type="domain" description="Arf-GAP" evidence="4">
    <location>
        <begin position="8"/>
        <end position="129"/>
    </location>
</feature>
<feature type="compositionally biased region" description="Basic and acidic residues" evidence="2">
    <location>
        <begin position="232"/>
        <end position="241"/>
    </location>
</feature>
<dbReference type="InterPro" id="IPR051718">
    <property type="entry name" value="ARF_GTPase-activating"/>
</dbReference>
<accession>S9REV0</accession>
<name>S9REV0_SCHOY</name>
<sequence>MSGRRNETTIRHLIQSVPGNNICADCHTRGVQWASWNIGIFLCLRCATIHRKLGSHISKVKSVSLDQWTDDQVNNMRDWGNLNANRYWNPSPLDHPLPMNAHSDDTVMEKYIRDKYEKKLFLEETPNQKGPSLPPRSNSSASSAGVSSSQPNYKVSLKTIHDMGFTNDIINLKALEDSNGEVNGAVEKIVQEMQKNPSNPTSSSSSMPSSKSYKAPKLPSARLSRRNKRLHVRFEDGSKPGDDDDGTGAGEGRVTSPTLNPFEQMMAMTNQGMSVAPGVETTSSPFFRAPVEPNQPLQASSTGPAATTSYENVNMPSYNLDSSGLYPQTTGSSSAAPPPAQPLQRSHTGLASYDYNYPLGADYTIPPNSTGSNPFYDFSSPTPSTSGMTGTTNYPANTNNLYYGNSYPNTTDNISMPDMSKLSLAESNDATSTPSSQYLGSSIAPQYGASGVNYSQSSADPYNLRTNVYNPSSVSSYGAQPSALQLQPTGLVPSSPGEIQLQGAGQPFMQSDMGMQSNNYQMPMGNNWMEYGDVSQQGAAMPMNGMNYPGVMNYDPNMSMNNGYYVPGYNNAMMPSEGVYPPADVYGDPMNPGSSGAMGGPGSSTSNADNYLQRIMHGKR</sequence>
<dbReference type="PRINTS" id="PR00405">
    <property type="entry name" value="REVINTRACTNG"/>
</dbReference>
<feature type="region of interest" description="Disordered" evidence="2">
    <location>
        <begin position="279"/>
        <end position="346"/>
    </location>
</feature>
<dbReference type="Gene3D" id="1.10.8.10">
    <property type="entry name" value="DNA helicase RuvA subunit, C-terminal domain"/>
    <property type="match status" value="1"/>
</dbReference>
<dbReference type="InterPro" id="IPR009060">
    <property type="entry name" value="UBA-like_sf"/>
</dbReference>
<feature type="compositionally biased region" description="Polar residues" evidence="2">
    <location>
        <begin position="295"/>
        <end position="331"/>
    </location>
</feature>
<keyword evidence="6" id="KW-1185">Reference proteome</keyword>
<feature type="compositionally biased region" description="Low complexity" evidence="2">
    <location>
        <begin position="135"/>
        <end position="150"/>
    </location>
</feature>
<protein>
    <submittedName>
        <fullName evidence="5">GTPase activating protein Ucp3</fullName>
    </submittedName>
</protein>
<keyword evidence="1" id="KW-0863">Zinc-finger</keyword>
<dbReference type="GO" id="GO:0008270">
    <property type="term" value="F:zinc ion binding"/>
    <property type="evidence" value="ECO:0007669"/>
    <property type="project" value="UniProtKB-KW"/>
</dbReference>
<dbReference type="Proteomes" id="UP000016088">
    <property type="component" value="Unassembled WGS sequence"/>
</dbReference>
<dbReference type="eggNOG" id="KOG0703">
    <property type="taxonomic scope" value="Eukaryota"/>
</dbReference>
<dbReference type="Pfam" id="PF01412">
    <property type="entry name" value="ArfGap"/>
    <property type="match status" value="1"/>
</dbReference>
<dbReference type="RefSeq" id="XP_013018221.1">
    <property type="nucleotide sequence ID" value="XM_013162767.1"/>
</dbReference>
<feature type="compositionally biased region" description="Low complexity" evidence="2">
    <location>
        <begin position="379"/>
        <end position="392"/>
    </location>
</feature>
<dbReference type="GO" id="GO:0071944">
    <property type="term" value="C:cell periphery"/>
    <property type="evidence" value="ECO:0007669"/>
    <property type="project" value="EnsemblFungi"/>
</dbReference>
<dbReference type="AlphaFoldDB" id="S9REV0"/>
<dbReference type="FunFam" id="1.10.220.150:FF:000026">
    <property type="entry name" value="GTPase activating protein for Arf, putative"/>
    <property type="match status" value="1"/>
</dbReference>
<feature type="region of interest" description="Disordered" evidence="2">
    <location>
        <begin position="590"/>
        <end position="610"/>
    </location>
</feature>
<dbReference type="InterPro" id="IPR001164">
    <property type="entry name" value="ArfGAP_dom"/>
</dbReference>
<keyword evidence="1" id="KW-0479">Metal-binding</keyword>
<dbReference type="GO" id="GO:0005096">
    <property type="term" value="F:GTPase activator activity"/>
    <property type="evidence" value="ECO:0007669"/>
    <property type="project" value="InterPro"/>
</dbReference>
<keyword evidence="1" id="KW-0862">Zinc</keyword>
<proteinExistence type="predicted"/>